<name>A0AAX3T0R7_SPICI</name>
<evidence type="ECO:0000313" key="4">
    <source>
        <dbReference type="Proteomes" id="UP001214629"/>
    </source>
</evidence>
<keyword evidence="2" id="KW-0067">ATP-binding</keyword>
<dbReference type="SUPFAM" id="SSF52540">
    <property type="entry name" value="P-loop containing nucleoside triphosphate hydrolases"/>
    <property type="match status" value="1"/>
</dbReference>
<dbReference type="Gene3D" id="3.40.50.300">
    <property type="entry name" value="P-loop containing nucleotide triphosphate hydrolases"/>
    <property type="match status" value="1"/>
</dbReference>
<dbReference type="PANTHER" id="PTHR43158:SF2">
    <property type="entry name" value="SKFA PEPTIDE EXPORT ATP-BINDING PROTEIN SKFE"/>
    <property type="match status" value="1"/>
</dbReference>
<evidence type="ECO:0008006" key="5">
    <source>
        <dbReference type="Google" id="ProtNLM"/>
    </source>
</evidence>
<dbReference type="AlphaFoldDB" id="A0AAX3T0R7"/>
<evidence type="ECO:0000256" key="2">
    <source>
        <dbReference type="ARBA" id="ARBA00022840"/>
    </source>
</evidence>
<dbReference type="PANTHER" id="PTHR43158">
    <property type="entry name" value="SKFA PEPTIDE EXPORT ATP-BINDING PROTEIN SKFE"/>
    <property type="match status" value="1"/>
</dbReference>
<sequence length="65" mass="7778">MTQKFFILDEISTGLDIEVRSEIFHFLQENIVDKGKVMFLVTHMMSEVEEFCEKYIYVHNGQFNK</sequence>
<proteinExistence type="predicted"/>
<keyword evidence="1" id="KW-0547">Nucleotide-binding</keyword>
<evidence type="ECO:0000313" key="3">
    <source>
        <dbReference type="EMBL" id="WFG97209.1"/>
    </source>
</evidence>
<dbReference type="GO" id="GO:0005524">
    <property type="term" value="F:ATP binding"/>
    <property type="evidence" value="ECO:0007669"/>
    <property type="project" value="UniProtKB-KW"/>
</dbReference>
<dbReference type="Proteomes" id="UP001214629">
    <property type="component" value="Chromosome"/>
</dbReference>
<organism evidence="3 4">
    <name type="scientific">Spiroplasma citri</name>
    <dbReference type="NCBI Taxonomy" id="2133"/>
    <lineage>
        <taxon>Bacteria</taxon>
        <taxon>Bacillati</taxon>
        <taxon>Mycoplasmatota</taxon>
        <taxon>Mollicutes</taxon>
        <taxon>Entomoplasmatales</taxon>
        <taxon>Spiroplasmataceae</taxon>
        <taxon>Spiroplasma</taxon>
    </lineage>
</organism>
<dbReference type="RefSeq" id="WP_277939350.1">
    <property type="nucleotide sequence ID" value="NZ_CP096246.1"/>
</dbReference>
<accession>A0AAX3T0R7</accession>
<gene>
    <name evidence="3" type="ORF">M0C40_04210</name>
</gene>
<dbReference type="InterPro" id="IPR027417">
    <property type="entry name" value="P-loop_NTPase"/>
</dbReference>
<protein>
    <recommendedName>
        <fullName evidence="5">ABC transporter ATP-binding protein</fullName>
    </recommendedName>
</protein>
<dbReference type="EMBL" id="CP096246">
    <property type="protein sequence ID" value="WFG97209.1"/>
    <property type="molecule type" value="Genomic_DNA"/>
</dbReference>
<reference evidence="3 4" key="1">
    <citation type="submission" date="2022-04" db="EMBL/GenBank/DDBJ databases">
        <title>Whole genome of Spiroplasma citri.</title>
        <authorList>
            <person name="Khanchezar A."/>
            <person name="Izadpanah K."/>
            <person name="Taghavi M."/>
            <person name="Ghorbani A."/>
            <person name="Beven L."/>
        </authorList>
    </citation>
    <scope>NUCLEOTIDE SEQUENCE [LARGE SCALE GENOMIC DNA]</scope>
    <source>
        <strain evidence="3 4">D4</strain>
    </source>
</reference>
<evidence type="ECO:0000256" key="1">
    <source>
        <dbReference type="ARBA" id="ARBA00022741"/>
    </source>
</evidence>
<keyword evidence="4" id="KW-1185">Reference proteome</keyword>